<keyword evidence="14 19" id="KW-0326">Glycosidase</keyword>
<sequence length="273" mass="31411">MPELPEVVTVANELHKQICNKKINKFWVKNSKFIKEITPNDFAKEIENSIVTKVTNKAKHILIFLDNNKVIISHLRMSGKYFSNQNHIGRQHDYVFFEFSDKSVLIYNDARQFGTFHLRNIENLFTTKPLINVANEPFDINFDDFYLKLSKIKRVIKTALLDQSLISGLGNIYVDEVLFASKVAPWEVSSSISKNKALEILKNSQRILKESIKLGGSSINSYTSLDAKEGSFQNFLQVHTKKDKPCPNCQKLIEKITINGRGTYFCRKCQNEK</sequence>
<dbReference type="NCBIfam" id="TIGR00577">
    <property type="entry name" value="fpg"/>
    <property type="match status" value="1"/>
</dbReference>
<dbReference type="STRING" id="743966.MYB_00290"/>
<keyword evidence="6" id="KW-0227">DNA damage</keyword>
<evidence type="ECO:0000256" key="10">
    <source>
        <dbReference type="ARBA" id="ARBA00023125"/>
    </source>
</evidence>
<dbReference type="CDD" id="cd08966">
    <property type="entry name" value="EcFpg-like_N"/>
    <property type="match status" value="1"/>
</dbReference>
<dbReference type="OrthoDB" id="9800855at2"/>
<keyword evidence="5" id="KW-0479">Metal-binding</keyword>
<dbReference type="RefSeq" id="WP_022934869.1">
    <property type="nucleotide sequence ID" value="NZ_CP007154.1"/>
</dbReference>
<keyword evidence="8 19" id="KW-0378">Hydrolase</keyword>
<evidence type="ECO:0000259" key="18">
    <source>
        <dbReference type="PROSITE" id="PS51068"/>
    </source>
</evidence>
<dbReference type="InterPro" id="IPR035937">
    <property type="entry name" value="FPG_N"/>
</dbReference>
<name>W5US66_9BACT</name>
<protein>
    <submittedName>
        <fullName evidence="19">Formamidopyrimidine/5-formyluracil/ 5-hydroxymethyluracil DNA glycosylase</fullName>
        <ecNumber evidence="19">3.2.2.23</ecNumber>
    </submittedName>
</protein>
<evidence type="ECO:0000256" key="14">
    <source>
        <dbReference type="ARBA" id="ARBA00023295"/>
    </source>
</evidence>
<dbReference type="GO" id="GO:0140078">
    <property type="term" value="F:class I DNA-(apurinic or apyrimidinic site) endonuclease activity"/>
    <property type="evidence" value="ECO:0007669"/>
    <property type="project" value="UniProtKB-EC"/>
</dbReference>
<keyword evidence="12" id="KW-0456">Lyase</keyword>
<feature type="domain" description="Formamidopyrimidine-DNA glycosylase catalytic" evidence="18">
    <location>
        <begin position="2"/>
        <end position="114"/>
    </location>
</feature>
<evidence type="ECO:0000256" key="3">
    <source>
        <dbReference type="ARBA" id="ARBA00009409"/>
    </source>
</evidence>
<evidence type="ECO:0000256" key="16">
    <source>
        <dbReference type="PROSITE-ProRule" id="PRU00391"/>
    </source>
</evidence>
<comment type="similarity">
    <text evidence="3">Belongs to the FPG family.</text>
</comment>
<dbReference type="GO" id="GO:0008270">
    <property type="term" value="F:zinc ion binding"/>
    <property type="evidence" value="ECO:0007669"/>
    <property type="project" value="UniProtKB-KW"/>
</dbReference>
<proteinExistence type="inferred from homology"/>
<evidence type="ECO:0000256" key="4">
    <source>
        <dbReference type="ARBA" id="ARBA00011245"/>
    </source>
</evidence>
<evidence type="ECO:0000256" key="8">
    <source>
        <dbReference type="ARBA" id="ARBA00022801"/>
    </source>
</evidence>
<dbReference type="InterPro" id="IPR010663">
    <property type="entry name" value="Znf_FPG/IleRS"/>
</dbReference>
<keyword evidence="10" id="KW-0238">DNA-binding</keyword>
<dbReference type="eggNOG" id="COG0266">
    <property type="taxonomic scope" value="Bacteria"/>
</dbReference>
<dbReference type="InterPro" id="IPR012319">
    <property type="entry name" value="FPG_cat"/>
</dbReference>
<dbReference type="GO" id="GO:0003684">
    <property type="term" value="F:damaged DNA binding"/>
    <property type="evidence" value="ECO:0007669"/>
    <property type="project" value="InterPro"/>
</dbReference>
<dbReference type="Pfam" id="PF01149">
    <property type="entry name" value="Fapy_DNA_glyco"/>
    <property type="match status" value="1"/>
</dbReference>
<dbReference type="SUPFAM" id="SSF81624">
    <property type="entry name" value="N-terminal domain of MutM-like DNA repair proteins"/>
    <property type="match status" value="1"/>
</dbReference>
<evidence type="ECO:0000313" key="20">
    <source>
        <dbReference type="Proteomes" id="UP000019229"/>
    </source>
</evidence>
<dbReference type="GO" id="GO:0003690">
    <property type="term" value="F:double-stranded DNA binding"/>
    <property type="evidence" value="ECO:0007669"/>
    <property type="project" value="UniProtKB-ARBA"/>
</dbReference>
<comment type="catalytic activity">
    <reaction evidence="1">
        <text>Hydrolysis of DNA containing ring-opened 7-methylguanine residues, releasing 2,6-diamino-4-hydroxy-5-(N-methyl)formamidopyrimidine.</text>
        <dbReference type="EC" id="3.2.2.23"/>
    </reaction>
</comment>
<keyword evidence="13" id="KW-0511">Multifunctional enzyme</keyword>
<keyword evidence="20" id="KW-1185">Reference proteome</keyword>
<evidence type="ECO:0000256" key="9">
    <source>
        <dbReference type="ARBA" id="ARBA00022833"/>
    </source>
</evidence>
<comment type="catalytic activity">
    <reaction evidence="15">
        <text>2'-deoxyribonucleotide-(2'-deoxyribose 5'-phosphate)-2'-deoxyribonucleotide-DNA = a 3'-end 2'-deoxyribonucleotide-(2,3-dehydro-2,3-deoxyribose 5'-phosphate)-DNA + a 5'-end 5'-phospho-2'-deoxyribonucleoside-DNA + H(+)</text>
        <dbReference type="Rhea" id="RHEA:66592"/>
        <dbReference type="Rhea" id="RHEA-COMP:13180"/>
        <dbReference type="Rhea" id="RHEA-COMP:16897"/>
        <dbReference type="Rhea" id="RHEA-COMP:17067"/>
        <dbReference type="ChEBI" id="CHEBI:15378"/>
        <dbReference type="ChEBI" id="CHEBI:136412"/>
        <dbReference type="ChEBI" id="CHEBI:157695"/>
        <dbReference type="ChEBI" id="CHEBI:167181"/>
        <dbReference type="EC" id="4.2.99.18"/>
    </reaction>
</comment>
<dbReference type="Gene3D" id="1.10.8.50">
    <property type="match status" value="1"/>
</dbReference>
<dbReference type="PANTHER" id="PTHR22993">
    <property type="entry name" value="FORMAMIDOPYRIMIDINE-DNA GLYCOSYLASE"/>
    <property type="match status" value="1"/>
</dbReference>
<evidence type="ECO:0000256" key="13">
    <source>
        <dbReference type="ARBA" id="ARBA00023268"/>
    </source>
</evidence>
<dbReference type="EMBL" id="CP007154">
    <property type="protein sequence ID" value="AHH45069.1"/>
    <property type="molecule type" value="Genomic_DNA"/>
</dbReference>
<evidence type="ECO:0000256" key="1">
    <source>
        <dbReference type="ARBA" id="ARBA00001668"/>
    </source>
</evidence>
<dbReference type="NCBIfam" id="NF002211">
    <property type="entry name" value="PRK01103.1"/>
    <property type="match status" value="1"/>
</dbReference>
<dbReference type="SUPFAM" id="SSF46946">
    <property type="entry name" value="S13-like H2TH domain"/>
    <property type="match status" value="1"/>
</dbReference>
<evidence type="ECO:0000313" key="19">
    <source>
        <dbReference type="EMBL" id="AHH45069.1"/>
    </source>
</evidence>
<gene>
    <name evidence="19" type="primary">fpg</name>
    <name evidence="19" type="ORF">MYB_00290</name>
</gene>
<keyword evidence="9" id="KW-0862">Zinc</keyword>
<dbReference type="InterPro" id="IPR010979">
    <property type="entry name" value="Ribosomal_uS13-like_H2TH"/>
</dbReference>
<dbReference type="Pfam" id="PF06831">
    <property type="entry name" value="H2TH"/>
    <property type="match status" value="1"/>
</dbReference>
<dbReference type="AlphaFoldDB" id="W5US66"/>
<organism evidence="19 20">
    <name type="scientific">Mesomycoplasma bovoculi M165/69</name>
    <dbReference type="NCBI Taxonomy" id="743966"/>
    <lineage>
        <taxon>Bacteria</taxon>
        <taxon>Bacillati</taxon>
        <taxon>Mycoplasmatota</taxon>
        <taxon>Mycoplasmoidales</taxon>
        <taxon>Metamycoplasmataceae</taxon>
        <taxon>Mesomycoplasma</taxon>
    </lineage>
</organism>
<dbReference type="GO" id="GO:0034039">
    <property type="term" value="F:8-oxo-7,8-dihydroguanine DNA N-glycosylase activity"/>
    <property type="evidence" value="ECO:0007669"/>
    <property type="project" value="TreeGrafter"/>
</dbReference>
<dbReference type="KEGG" id="mbc:MYB_00290"/>
<dbReference type="FunFam" id="1.10.8.50:FF:000003">
    <property type="entry name" value="Formamidopyrimidine-DNA glycosylase"/>
    <property type="match status" value="1"/>
</dbReference>
<evidence type="ECO:0000259" key="17">
    <source>
        <dbReference type="PROSITE" id="PS51066"/>
    </source>
</evidence>
<evidence type="ECO:0000256" key="6">
    <source>
        <dbReference type="ARBA" id="ARBA00022763"/>
    </source>
</evidence>
<evidence type="ECO:0000256" key="7">
    <source>
        <dbReference type="ARBA" id="ARBA00022771"/>
    </source>
</evidence>
<evidence type="ECO:0000256" key="5">
    <source>
        <dbReference type="ARBA" id="ARBA00022723"/>
    </source>
</evidence>
<comment type="cofactor">
    <cofactor evidence="2">
        <name>Zn(2+)</name>
        <dbReference type="ChEBI" id="CHEBI:29105"/>
    </cofactor>
</comment>
<feature type="domain" description="FPG-type" evidence="17">
    <location>
        <begin position="237"/>
        <end position="271"/>
    </location>
</feature>
<dbReference type="HOGENOM" id="CLU_038423_1_3_14"/>
<dbReference type="GO" id="GO:0006284">
    <property type="term" value="P:base-excision repair"/>
    <property type="evidence" value="ECO:0007669"/>
    <property type="project" value="InterPro"/>
</dbReference>
<dbReference type="PANTHER" id="PTHR22993:SF9">
    <property type="entry name" value="FORMAMIDOPYRIMIDINE-DNA GLYCOSYLASE"/>
    <property type="match status" value="1"/>
</dbReference>
<dbReference type="EC" id="3.2.2.23" evidence="19"/>
<dbReference type="InterPro" id="IPR015886">
    <property type="entry name" value="H2TH_FPG"/>
</dbReference>
<reference evidence="19 20" key="1">
    <citation type="journal article" date="2014" name="Genome Announc.">
        <title>Complete Genome Sequence of Mycoplasma bovoculi Strain M165/69T (ATCC 29104).</title>
        <authorList>
            <person name="Calcutt M.J."/>
            <person name="Foecking M.F."/>
        </authorList>
    </citation>
    <scope>NUCLEOTIDE SEQUENCE [LARGE SCALE GENOMIC DNA]</scope>
    <source>
        <strain evidence="19">M165/69</strain>
    </source>
</reference>
<dbReference type="SUPFAM" id="SSF57716">
    <property type="entry name" value="Glucocorticoid receptor-like (DNA-binding domain)"/>
    <property type="match status" value="1"/>
</dbReference>
<dbReference type="InterPro" id="IPR000214">
    <property type="entry name" value="Znf_DNA_glyclase/AP_lyase"/>
</dbReference>
<dbReference type="SMART" id="SM01232">
    <property type="entry name" value="H2TH"/>
    <property type="match status" value="1"/>
</dbReference>
<dbReference type="Gene3D" id="3.20.190.10">
    <property type="entry name" value="MutM-like, N-terminal"/>
    <property type="match status" value="1"/>
</dbReference>
<dbReference type="SMART" id="SM00898">
    <property type="entry name" value="Fapy_DNA_glyco"/>
    <property type="match status" value="1"/>
</dbReference>
<evidence type="ECO:0000256" key="15">
    <source>
        <dbReference type="ARBA" id="ARBA00044632"/>
    </source>
</evidence>
<keyword evidence="7 16" id="KW-0863">Zinc-finger</keyword>
<dbReference type="Pfam" id="PF06827">
    <property type="entry name" value="zf-FPG_IleRS"/>
    <property type="match status" value="1"/>
</dbReference>
<evidence type="ECO:0000256" key="2">
    <source>
        <dbReference type="ARBA" id="ARBA00001947"/>
    </source>
</evidence>
<dbReference type="InterPro" id="IPR020629">
    <property type="entry name" value="FPG_Glyclase"/>
</dbReference>
<evidence type="ECO:0000256" key="12">
    <source>
        <dbReference type="ARBA" id="ARBA00023239"/>
    </source>
</evidence>
<comment type="subunit">
    <text evidence="4">Monomer.</text>
</comment>
<keyword evidence="11" id="KW-0234">DNA repair</keyword>
<accession>W5US66</accession>
<dbReference type="PROSITE" id="PS51066">
    <property type="entry name" value="ZF_FPG_2"/>
    <property type="match status" value="1"/>
</dbReference>
<dbReference type="Proteomes" id="UP000019229">
    <property type="component" value="Chromosome"/>
</dbReference>
<dbReference type="PROSITE" id="PS51068">
    <property type="entry name" value="FPG_CAT"/>
    <property type="match status" value="1"/>
</dbReference>
<evidence type="ECO:0000256" key="11">
    <source>
        <dbReference type="ARBA" id="ARBA00023204"/>
    </source>
</evidence>
<dbReference type="PATRIC" id="fig|743966.3.peg.57"/>